<dbReference type="GO" id="GO:0032259">
    <property type="term" value="P:methylation"/>
    <property type="evidence" value="ECO:0007669"/>
    <property type="project" value="UniProtKB-KW"/>
</dbReference>
<evidence type="ECO:0000259" key="6">
    <source>
        <dbReference type="Pfam" id="PF08100"/>
    </source>
</evidence>
<dbReference type="InterPro" id="IPR036390">
    <property type="entry name" value="WH_DNA-bd_sf"/>
</dbReference>
<dbReference type="OMA" id="VCHNWAD"/>
<evidence type="ECO:0000256" key="4">
    <source>
        <dbReference type="PIRSR" id="PIRSR005739-1"/>
    </source>
</evidence>
<dbReference type="SUPFAM" id="SSF53335">
    <property type="entry name" value="S-adenosyl-L-methionine-dependent methyltransferases"/>
    <property type="match status" value="1"/>
</dbReference>
<dbReference type="Gene3D" id="1.10.10.10">
    <property type="entry name" value="Winged helix-like DNA-binding domain superfamily/Winged helix DNA-binding domain"/>
    <property type="match status" value="1"/>
</dbReference>
<feature type="domain" description="O-methyltransferase dimerisation" evidence="6">
    <location>
        <begin position="40"/>
        <end position="144"/>
    </location>
</feature>
<dbReference type="GO" id="GO:0008171">
    <property type="term" value="F:O-methyltransferase activity"/>
    <property type="evidence" value="ECO:0007669"/>
    <property type="project" value="InterPro"/>
</dbReference>
<dbReference type="InterPro" id="IPR029063">
    <property type="entry name" value="SAM-dependent_MTases_sf"/>
</dbReference>
<accession>A0A7N0U028</accession>
<dbReference type="FunFam" id="1.10.10.10:FF:000357">
    <property type="entry name" value="Caffeic acid 3-O-methyltransferase"/>
    <property type="match status" value="1"/>
</dbReference>
<organism evidence="7 8">
    <name type="scientific">Kalanchoe fedtschenkoi</name>
    <name type="common">Lavender scallops</name>
    <name type="synonym">South American air plant</name>
    <dbReference type="NCBI Taxonomy" id="63787"/>
    <lineage>
        <taxon>Eukaryota</taxon>
        <taxon>Viridiplantae</taxon>
        <taxon>Streptophyta</taxon>
        <taxon>Embryophyta</taxon>
        <taxon>Tracheophyta</taxon>
        <taxon>Spermatophyta</taxon>
        <taxon>Magnoliopsida</taxon>
        <taxon>eudicotyledons</taxon>
        <taxon>Gunneridae</taxon>
        <taxon>Pentapetalae</taxon>
        <taxon>Saxifragales</taxon>
        <taxon>Crassulaceae</taxon>
        <taxon>Kalanchoe</taxon>
    </lineage>
</organism>
<feature type="domain" description="O-methyltransferase C-terminal" evidence="5">
    <location>
        <begin position="167"/>
        <end position="375"/>
    </location>
</feature>
<dbReference type="PIRSF" id="PIRSF005739">
    <property type="entry name" value="O-mtase"/>
    <property type="match status" value="1"/>
</dbReference>
<dbReference type="PANTHER" id="PTHR11746">
    <property type="entry name" value="O-METHYLTRANSFERASE"/>
    <property type="match status" value="1"/>
</dbReference>
<dbReference type="SUPFAM" id="SSF46785">
    <property type="entry name" value="Winged helix' DNA-binding domain"/>
    <property type="match status" value="1"/>
</dbReference>
<dbReference type="InterPro" id="IPR001077">
    <property type="entry name" value="COMT_C"/>
</dbReference>
<dbReference type="InterPro" id="IPR012967">
    <property type="entry name" value="COMT_dimerisation"/>
</dbReference>
<feature type="active site" description="Proton acceptor" evidence="4">
    <location>
        <position position="297"/>
    </location>
</feature>
<reference evidence="7" key="1">
    <citation type="submission" date="2021-01" db="UniProtKB">
        <authorList>
            <consortium name="EnsemblPlants"/>
        </authorList>
    </citation>
    <scope>IDENTIFICATION</scope>
</reference>
<dbReference type="AlphaFoldDB" id="A0A7N0U028"/>
<dbReference type="Gene3D" id="3.40.50.150">
    <property type="entry name" value="Vaccinia Virus protein VP39"/>
    <property type="match status" value="1"/>
</dbReference>
<evidence type="ECO:0000256" key="2">
    <source>
        <dbReference type="ARBA" id="ARBA00022679"/>
    </source>
</evidence>
<dbReference type="Pfam" id="PF00891">
    <property type="entry name" value="Methyltransf_2"/>
    <property type="match status" value="1"/>
</dbReference>
<dbReference type="EnsemblPlants" id="Kaladp0048s0467.1.v1.1">
    <property type="protein sequence ID" value="Kaladp0048s0467.1.v1.1"/>
    <property type="gene ID" value="Kaladp0048s0467.v1.1"/>
</dbReference>
<dbReference type="GO" id="GO:0046983">
    <property type="term" value="F:protein dimerization activity"/>
    <property type="evidence" value="ECO:0007669"/>
    <property type="project" value="InterPro"/>
</dbReference>
<proteinExistence type="predicted"/>
<dbReference type="InterPro" id="IPR036388">
    <property type="entry name" value="WH-like_DNA-bd_sf"/>
</dbReference>
<dbReference type="PROSITE" id="PS51683">
    <property type="entry name" value="SAM_OMT_II"/>
    <property type="match status" value="1"/>
</dbReference>
<dbReference type="Proteomes" id="UP000594263">
    <property type="component" value="Unplaced"/>
</dbReference>
<evidence type="ECO:0000259" key="5">
    <source>
        <dbReference type="Pfam" id="PF00891"/>
    </source>
</evidence>
<dbReference type="Gramene" id="Kaladp0048s0467.1.v1.1">
    <property type="protein sequence ID" value="Kaladp0048s0467.1.v1.1"/>
    <property type="gene ID" value="Kaladp0048s0467.v1.1"/>
</dbReference>
<sequence>MGSIQDTENTNNLLPVPPSFDSTDETAASTYAMFLACSPVFFHFLNAAIELELFDIIESNSNSNSNSNNNAAADSSQAGGLSARDIASFLKYSSDPKTPQMLDRILHVLASYSLLRCRVSSSSGSEVAERLYELAPAGKYYLKSENCGASLVPLFTFHSDQQIVHMWSYLKDALLDGVSPANKAHGITLYELMTTNAETIGNKFSAAMTGMTGVTMKALLASYKGFQGIGTLVDIGGGNGTALAAIISAHPSIKGINFDLPHVIEGAPSYPGIEHVGGDMFVSVPTGDAILLKHVLHNWGDEQCVKLLKSCHEALPRDGKVIVMDALLPSGSQDTMTGDHAKFVCLLSGLMLCHPGGKERTEEEFIGLCKASGFSSCHFVCSATIFSVMEFHK</sequence>
<dbReference type="InterPro" id="IPR016461">
    <property type="entry name" value="COMT-like"/>
</dbReference>
<evidence type="ECO:0000313" key="8">
    <source>
        <dbReference type="Proteomes" id="UP000594263"/>
    </source>
</evidence>
<keyword evidence="1" id="KW-0489">Methyltransferase</keyword>
<protein>
    <submittedName>
        <fullName evidence="7">Uncharacterized protein</fullName>
    </submittedName>
</protein>
<dbReference type="CDD" id="cd02440">
    <property type="entry name" value="AdoMet_MTases"/>
    <property type="match status" value="1"/>
</dbReference>
<evidence type="ECO:0000313" key="7">
    <source>
        <dbReference type="EnsemblPlants" id="Kaladp0048s0467.1.v1.1"/>
    </source>
</evidence>
<dbReference type="Pfam" id="PF08100">
    <property type="entry name" value="Dimerisation"/>
    <property type="match status" value="1"/>
</dbReference>
<name>A0A7N0U028_KALFE</name>
<keyword evidence="8" id="KW-1185">Reference proteome</keyword>
<evidence type="ECO:0000256" key="1">
    <source>
        <dbReference type="ARBA" id="ARBA00022603"/>
    </source>
</evidence>
<keyword evidence="3" id="KW-0949">S-adenosyl-L-methionine</keyword>
<keyword evidence="2" id="KW-0808">Transferase</keyword>
<evidence type="ECO:0000256" key="3">
    <source>
        <dbReference type="ARBA" id="ARBA00022691"/>
    </source>
</evidence>